<dbReference type="GO" id="GO:0003677">
    <property type="term" value="F:DNA binding"/>
    <property type="evidence" value="ECO:0007669"/>
    <property type="project" value="UniProtKB-KW"/>
</dbReference>
<dbReference type="InterPro" id="IPR027417">
    <property type="entry name" value="P-loop_NTPase"/>
</dbReference>
<dbReference type="SUPFAM" id="SSF52540">
    <property type="entry name" value="P-loop containing nucleoside triphosphate hydrolases"/>
    <property type="match status" value="1"/>
</dbReference>
<feature type="domain" description="UvrD-like helicase ATP-binding" evidence="16">
    <location>
        <begin position="2"/>
        <end position="305"/>
    </location>
</feature>
<dbReference type="GO" id="GO:0004527">
    <property type="term" value="F:exonuclease activity"/>
    <property type="evidence" value="ECO:0007669"/>
    <property type="project" value="UniProtKB-KW"/>
</dbReference>
<dbReference type="eggNOG" id="COG0210">
    <property type="taxonomic scope" value="Bacteria"/>
</dbReference>
<dbReference type="InterPro" id="IPR000212">
    <property type="entry name" value="DNA_helicase_UvrD/REP"/>
</dbReference>
<dbReference type="InterPro" id="IPR011335">
    <property type="entry name" value="Restrct_endonuc-II-like"/>
</dbReference>
<evidence type="ECO:0000256" key="3">
    <source>
        <dbReference type="ARBA" id="ARBA00022741"/>
    </source>
</evidence>
<comment type="catalytic activity">
    <reaction evidence="14">
        <text>ATP + H2O = ADP + phosphate + H(+)</text>
        <dbReference type="Rhea" id="RHEA:13065"/>
        <dbReference type="ChEBI" id="CHEBI:15377"/>
        <dbReference type="ChEBI" id="CHEBI:15378"/>
        <dbReference type="ChEBI" id="CHEBI:30616"/>
        <dbReference type="ChEBI" id="CHEBI:43474"/>
        <dbReference type="ChEBI" id="CHEBI:456216"/>
        <dbReference type="EC" id="5.6.2.4"/>
    </reaction>
</comment>
<organism evidence="17 18">
    <name type="scientific">Fusobacterium vincentii 4_1_13</name>
    <dbReference type="NCBI Taxonomy" id="469606"/>
    <lineage>
        <taxon>Bacteria</taxon>
        <taxon>Fusobacteriati</taxon>
        <taxon>Fusobacteriota</taxon>
        <taxon>Fusobacteriia</taxon>
        <taxon>Fusobacteriales</taxon>
        <taxon>Fusobacteriaceae</taxon>
        <taxon>Fusobacterium</taxon>
    </lineage>
</organism>
<dbReference type="InterPro" id="IPR011604">
    <property type="entry name" value="PDDEXK-like_dom_sf"/>
</dbReference>
<dbReference type="Gene3D" id="1.10.10.160">
    <property type="match status" value="1"/>
</dbReference>
<dbReference type="InterPro" id="IPR038726">
    <property type="entry name" value="PDDEXK_AddAB-type"/>
</dbReference>
<evidence type="ECO:0000256" key="13">
    <source>
        <dbReference type="ARBA" id="ARBA00034808"/>
    </source>
</evidence>
<dbReference type="GO" id="GO:0005524">
    <property type="term" value="F:ATP binding"/>
    <property type="evidence" value="ECO:0007669"/>
    <property type="project" value="UniProtKB-UniRule"/>
</dbReference>
<evidence type="ECO:0000256" key="9">
    <source>
        <dbReference type="ARBA" id="ARBA00023125"/>
    </source>
</evidence>
<comment type="caution">
    <text evidence="17">The sequence shown here is derived from an EMBL/GenBank/DDBJ whole genome shotgun (WGS) entry which is preliminary data.</text>
</comment>
<dbReference type="GO" id="GO:0043138">
    <property type="term" value="F:3'-5' DNA helicase activity"/>
    <property type="evidence" value="ECO:0007669"/>
    <property type="project" value="UniProtKB-EC"/>
</dbReference>
<evidence type="ECO:0000256" key="1">
    <source>
        <dbReference type="ARBA" id="ARBA00009922"/>
    </source>
</evidence>
<dbReference type="Pfam" id="PF00580">
    <property type="entry name" value="UvrD-helicase"/>
    <property type="match status" value="1"/>
</dbReference>
<dbReference type="RefSeq" id="WP_008802485.1">
    <property type="nucleotide sequence ID" value="NZ_KQ235735.1"/>
</dbReference>
<feature type="binding site" evidence="15">
    <location>
        <begin position="23"/>
        <end position="30"/>
    </location>
    <ligand>
        <name>ATP</name>
        <dbReference type="ChEBI" id="CHEBI:30616"/>
    </ligand>
</feature>
<evidence type="ECO:0000256" key="10">
    <source>
        <dbReference type="ARBA" id="ARBA00023204"/>
    </source>
</evidence>
<keyword evidence="6 15" id="KW-0347">Helicase</keyword>
<comment type="catalytic activity">
    <reaction evidence="12">
        <text>Couples ATP hydrolysis with the unwinding of duplex DNA by translocating in the 3'-5' direction.</text>
        <dbReference type="EC" id="5.6.2.4"/>
    </reaction>
</comment>
<evidence type="ECO:0000256" key="8">
    <source>
        <dbReference type="ARBA" id="ARBA00022840"/>
    </source>
</evidence>
<keyword evidence="11" id="KW-0413">Isomerase</keyword>
<keyword evidence="7" id="KW-0269">Exonuclease</keyword>
<dbReference type="AlphaFoldDB" id="A0A0M1VS09"/>
<keyword evidence="2" id="KW-0540">Nuclease</keyword>
<dbReference type="PROSITE" id="PS51198">
    <property type="entry name" value="UVRD_HELICASE_ATP_BIND"/>
    <property type="match status" value="1"/>
</dbReference>
<proteinExistence type="inferred from homology"/>
<keyword evidence="9" id="KW-0238">DNA-binding</keyword>
<evidence type="ECO:0000256" key="11">
    <source>
        <dbReference type="ARBA" id="ARBA00023235"/>
    </source>
</evidence>
<dbReference type="Gene3D" id="3.40.50.300">
    <property type="entry name" value="P-loop containing nucleotide triphosphate hydrolases"/>
    <property type="match status" value="3"/>
</dbReference>
<evidence type="ECO:0000256" key="12">
    <source>
        <dbReference type="ARBA" id="ARBA00034617"/>
    </source>
</evidence>
<dbReference type="GO" id="GO:0000725">
    <property type="term" value="P:recombinational repair"/>
    <property type="evidence" value="ECO:0007669"/>
    <property type="project" value="TreeGrafter"/>
</dbReference>
<keyword evidence="10" id="KW-0234">DNA repair</keyword>
<accession>A0A0M1VS09</accession>
<keyword evidence="4" id="KW-0227">DNA damage</keyword>
<dbReference type="CDD" id="cd17932">
    <property type="entry name" value="DEXQc_UvrD"/>
    <property type="match status" value="1"/>
</dbReference>
<dbReference type="FunFam" id="3.40.50.300:FF:006155">
    <property type="entry name" value="DNA helicase II"/>
    <property type="match status" value="1"/>
</dbReference>
<dbReference type="GO" id="GO:0033202">
    <property type="term" value="C:DNA helicase complex"/>
    <property type="evidence" value="ECO:0007669"/>
    <property type="project" value="TreeGrafter"/>
</dbReference>
<evidence type="ECO:0000256" key="14">
    <source>
        <dbReference type="ARBA" id="ARBA00048988"/>
    </source>
</evidence>
<reference evidence="17 18" key="1">
    <citation type="submission" date="2011-10" db="EMBL/GenBank/DDBJ databases">
        <title>The Genome Sequence of Fusobacterium sp. 4_1_13.</title>
        <authorList>
            <consortium name="The Broad Institute Genome Sequencing Platform"/>
            <person name="Earl A."/>
            <person name="Ward D."/>
            <person name="Feldgarden M."/>
            <person name="Gevers D."/>
            <person name="Strauss J."/>
            <person name="Ambrose C."/>
            <person name="Allen-Vercoe E."/>
            <person name="Young S.K."/>
            <person name="Zeng Q."/>
            <person name="Gargeya S."/>
            <person name="Fitzgerald M."/>
            <person name="Haas B."/>
            <person name="Abouelleil A."/>
            <person name="Alvarado L."/>
            <person name="Arachchi H.M."/>
            <person name="Berlin A."/>
            <person name="Brown A."/>
            <person name="Chapman S.B."/>
            <person name="Chen Z."/>
            <person name="Dunbar C."/>
            <person name="Freedman E."/>
            <person name="Gearin G."/>
            <person name="Goldberg J."/>
            <person name="Griggs A."/>
            <person name="Gujja S."/>
            <person name="Heiman D."/>
            <person name="Howarth C."/>
            <person name="Larson L."/>
            <person name="Lui A."/>
            <person name="MacDonald P.J."/>
            <person name="Montmayeur A."/>
            <person name="Murphy C."/>
            <person name="Neiman D."/>
            <person name="Pearson M."/>
            <person name="Priest M."/>
            <person name="Roberts A."/>
            <person name="Saif S."/>
            <person name="Shea T."/>
            <person name="Shenoy N."/>
            <person name="Sisk P."/>
            <person name="Stolte C."/>
            <person name="Sykes S."/>
            <person name="Wortman J."/>
            <person name="Nusbaum C."/>
            <person name="Birren B."/>
        </authorList>
    </citation>
    <scope>NUCLEOTIDE SEQUENCE [LARGE SCALE GENOMIC DNA]</scope>
    <source>
        <strain evidence="17 18">4_1_13</strain>
    </source>
</reference>
<dbReference type="PANTHER" id="PTHR11070">
    <property type="entry name" value="UVRD / RECB / PCRA DNA HELICASE FAMILY MEMBER"/>
    <property type="match status" value="1"/>
</dbReference>
<dbReference type="InterPro" id="IPR014017">
    <property type="entry name" value="DNA_helicase_UvrD-like_C"/>
</dbReference>
<name>A0A0M1VS09_FUSVC</name>
<keyword evidence="3 15" id="KW-0547">Nucleotide-binding</keyword>
<dbReference type="Gene3D" id="3.90.320.10">
    <property type="match status" value="1"/>
</dbReference>
<dbReference type="GO" id="GO:0005829">
    <property type="term" value="C:cytosol"/>
    <property type="evidence" value="ECO:0007669"/>
    <property type="project" value="TreeGrafter"/>
</dbReference>
<dbReference type="EMBL" id="ACDE02000013">
    <property type="protein sequence ID" value="EEO39411.1"/>
    <property type="molecule type" value="Genomic_DNA"/>
</dbReference>
<evidence type="ECO:0000256" key="4">
    <source>
        <dbReference type="ARBA" id="ARBA00022763"/>
    </source>
</evidence>
<dbReference type="SUPFAM" id="SSF52980">
    <property type="entry name" value="Restriction endonuclease-like"/>
    <property type="match status" value="1"/>
</dbReference>
<gene>
    <name evidence="17" type="ORF">FSCG_00124</name>
</gene>
<evidence type="ECO:0000256" key="6">
    <source>
        <dbReference type="ARBA" id="ARBA00022806"/>
    </source>
</evidence>
<evidence type="ECO:0000256" key="7">
    <source>
        <dbReference type="ARBA" id="ARBA00022839"/>
    </source>
</evidence>
<dbReference type="Pfam" id="PF13361">
    <property type="entry name" value="UvrD_C"/>
    <property type="match status" value="2"/>
</dbReference>
<dbReference type="HOGENOM" id="CLU_004585_6_0_0"/>
<dbReference type="PANTHER" id="PTHR11070:SF2">
    <property type="entry name" value="ATP-DEPENDENT DNA HELICASE SRS2"/>
    <property type="match status" value="1"/>
</dbReference>
<evidence type="ECO:0000313" key="17">
    <source>
        <dbReference type="EMBL" id="EEO39411.1"/>
    </source>
</evidence>
<keyword evidence="5 15" id="KW-0378">Hydrolase</keyword>
<dbReference type="EC" id="5.6.2.4" evidence="13"/>
<protein>
    <recommendedName>
        <fullName evidence="13">DNA 3'-5' helicase</fullName>
        <ecNumber evidence="13">5.6.2.4</ecNumber>
    </recommendedName>
</protein>
<evidence type="ECO:0000256" key="15">
    <source>
        <dbReference type="PROSITE-ProRule" id="PRU00560"/>
    </source>
</evidence>
<dbReference type="Pfam" id="PF12705">
    <property type="entry name" value="PDDEXK_1"/>
    <property type="match status" value="1"/>
</dbReference>
<evidence type="ECO:0000256" key="2">
    <source>
        <dbReference type="ARBA" id="ARBA00022722"/>
    </source>
</evidence>
<dbReference type="InterPro" id="IPR013986">
    <property type="entry name" value="DExx_box_DNA_helicase_dom_sf"/>
</dbReference>
<sequence>MSDLNKKQFEAVETVNGPVVIIAGPGTGKTKTLVERTVNIIVNKKVEAKKIMITTFTNKAAKELELRINERLEELNENVDISDIYLGTMHSIWTRLIQENITCSNFFDNFELMSGDYEQHFFIYSRLKEYKKLEDYQKFFDNLSYNENKYRSDWQKSSFLRNKINDLNENAIDIESVQTSDIYINFIRSAYKLYEKQLFENNIVDFSYLQVEFLNMLLKNNEFLEKMNNNFDYIMVDEYQDSNKIQEKILLSISKNKKNICVVGDEDQSIYRFRGASAENILNFSKHFNNNECKLIVLNENYRSVNHIVEFNNKWINAIDWHGNRFEKNIVSMRENDYMSSNVFHISGSTLDENIRNTVTFIKKLKQSNKITNYNQIAVLFSHFKDKSAKKLEDALKKENIEVYSPRTKVFFEMYEVKLTFGVILACFKKYFPEEALDIYLLECLDLARLEIRKDNEFLTWIKEKIENISEYKFNSLNEIFYELLNFSYYKNVLKEETPIEARANHNLAILSKIFKNFQKYVHSKKISIEDDFSIIKYFFTKYLEILKQSRVDEIFSEEDYPNDCIPFLTIHQSKGLEFPVVIVFSLYTTPNVSGDLSRQTSIDRLINSNSKFSEIDKEYFDFYRKFYVAFSRAKNLLVLSCYEKGVSENFKPFFYSVRGVNSLQFDINQINLDEVTKKDERKILSYTTDIALYRYCPMKYFLVREKEYSTFDKKVFNLGIITHKAIEHINKSFLQKQEIFSDNYIKNLVKNIYKFQNIDLDNNVERIIDIVKKYIKDEKDNFKCIKKVEASEFRVEDNYILYGQIDLILEDENEIKIIDFKTGKYNKIEFSSNYRQQLSLYKLLLQKKYDKDIKTYLYYLEEDEPKKEIYIDDEDLKEDLENINKTTQDILDKKFPKIPYNQNICGLCEFKNYCWGIQ</sequence>
<evidence type="ECO:0000313" key="18">
    <source>
        <dbReference type="Proteomes" id="UP000004925"/>
    </source>
</evidence>
<evidence type="ECO:0000256" key="5">
    <source>
        <dbReference type="ARBA" id="ARBA00022801"/>
    </source>
</evidence>
<dbReference type="Proteomes" id="UP000004925">
    <property type="component" value="Unassembled WGS sequence"/>
</dbReference>
<keyword evidence="8 15" id="KW-0067">ATP-binding</keyword>
<dbReference type="InterPro" id="IPR014016">
    <property type="entry name" value="UvrD-like_ATP-bd"/>
</dbReference>
<comment type="similarity">
    <text evidence="1">Belongs to the helicase family. UvrD subfamily.</text>
</comment>
<evidence type="ECO:0000259" key="16">
    <source>
        <dbReference type="PROSITE" id="PS51198"/>
    </source>
</evidence>
<dbReference type="eggNOG" id="COG1074">
    <property type="taxonomic scope" value="Bacteria"/>
</dbReference>